<keyword evidence="3" id="KW-0560">Oxidoreductase</keyword>
<dbReference type="InterPro" id="IPR050765">
    <property type="entry name" value="Riboflavin_Biosynth_HTPR"/>
</dbReference>
<dbReference type="PANTHER" id="PTHR38011">
    <property type="entry name" value="DIHYDROFOLATE REDUCTASE FAMILY PROTEIN (AFU_ORTHOLOGUE AFUA_8G06820)"/>
    <property type="match status" value="1"/>
</dbReference>
<accession>A0A1V0N4Q3</accession>
<dbReference type="GO" id="GO:0008703">
    <property type="term" value="F:5-amino-6-(5-phosphoribosylamino)uracil reductase activity"/>
    <property type="evidence" value="ECO:0007669"/>
    <property type="project" value="InterPro"/>
</dbReference>
<dbReference type="Proteomes" id="UP000192050">
    <property type="component" value="Chromosome"/>
</dbReference>
<dbReference type="InterPro" id="IPR024072">
    <property type="entry name" value="DHFR-like_dom_sf"/>
</dbReference>
<dbReference type="SUPFAM" id="SSF53597">
    <property type="entry name" value="Dihydrofolate reductase-like"/>
    <property type="match status" value="1"/>
</dbReference>
<dbReference type="Pfam" id="PF01872">
    <property type="entry name" value="RibD_C"/>
    <property type="match status" value="1"/>
</dbReference>
<dbReference type="PANTHER" id="PTHR38011:SF7">
    <property type="entry name" value="2,5-DIAMINO-6-RIBOSYLAMINO-4(3H)-PYRIMIDINONE 5'-PHOSPHATE REDUCTASE"/>
    <property type="match status" value="1"/>
</dbReference>
<dbReference type="STRING" id="74969.FAD_1195"/>
<dbReference type="AlphaFoldDB" id="A0A1V0N4Q3"/>
<dbReference type="KEGG" id="fai:FAD_1195"/>
<reference evidence="5 6" key="1">
    <citation type="submission" date="2011-10" db="EMBL/GenBank/DDBJ databases">
        <title>Metabolic and evolutionary patterns in the extreme acidophile Ferroplasma acidiphilum.</title>
        <authorList>
            <person name="Golyshina O.V."/>
            <person name="Kozyavkin S.A."/>
            <person name="Tatusov R.L."/>
            <person name="Slesarev A.I."/>
            <person name="Golyshin P.N."/>
        </authorList>
    </citation>
    <scope>NUCLEOTIDE SEQUENCE [LARGE SCALE GENOMIC DNA]</scope>
    <source>
        <strain evidence="6">Y</strain>
    </source>
</reference>
<keyword evidence="6" id="KW-1185">Reference proteome</keyword>
<evidence type="ECO:0000256" key="2">
    <source>
        <dbReference type="ARBA" id="ARBA00022857"/>
    </source>
</evidence>
<dbReference type="GeneID" id="31676693"/>
<comment type="pathway">
    <text evidence="1">Cofactor biosynthesis; riboflavin biosynthesis.</text>
</comment>
<gene>
    <name evidence="5" type="ORF">FAD_1195</name>
</gene>
<organism evidence="5 6">
    <name type="scientific">Ferroplasma acidiphilum</name>
    <dbReference type="NCBI Taxonomy" id="74969"/>
    <lineage>
        <taxon>Archaea</taxon>
        <taxon>Methanobacteriati</taxon>
        <taxon>Thermoplasmatota</taxon>
        <taxon>Thermoplasmata</taxon>
        <taxon>Thermoplasmatales</taxon>
        <taxon>Ferroplasmaceae</taxon>
        <taxon>Ferroplasma</taxon>
    </lineage>
</organism>
<dbReference type="GO" id="GO:0009231">
    <property type="term" value="P:riboflavin biosynthetic process"/>
    <property type="evidence" value="ECO:0007669"/>
    <property type="project" value="InterPro"/>
</dbReference>
<proteinExistence type="predicted"/>
<evidence type="ECO:0000259" key="4">
    <source>
        <dbReference type="Pfam" id="PF01872"/>
    </source>
</evidence>
<evidence type="ECO:0000313" key="6">
    <source>
        <dbReference type="Proteomes" id="UP000192050"/>
    </source>
</evidence>
<keyword evidence="2" id="KW-0521">NADP</keyword>
<feature type="domain" description="Bacterial bifunctional deaminase-reductase C-terminal" evidence="4">
    <location>
        <begin position="3"/>
        <end position="165"/>
    </location>
</feature>
<dbReference type="RefSeq" id="WP_081142575.1">
    <property type="nucleotide sequence ID" value="NZ_CP015363.1"/>
</dbReference>
<evidence type="ECO:0000313" key="5">
    <source>
        <dbReference type="EMBL" id="ARD85069.1"/>
    </source>
</evidence>
<name>A0A1V0N4Q3_9ARCH</name>
<dbReference type="InterPro" id="IPR002734">
    <property type="entry name" value="RibDG_C"/>
</dbReference>
<dbReference type="EMBL" id="CP015363">
    <property type="protein sequence ID" value="ARD85069.1"/>
    <property type="molecule type" value="Genomic_DNA"/>
</dbReference>
<evidence type="ECO:0000256" key="3">
    <source>
        <dbReference type="ARBA" id="ARBA00023002"/>
    </source>
</evidence>
<sequence>MIPYIIINVAMSINGKISAINGRYRISNDIDINRVMEIRKNVDGVLLGANSVKVDNPVLNYAKNRIILDEKLRLNDNYNVFDGKIKSYIFSRNNKKIKNAEIIILDDLSITSILKKLYDMGIKSILVEGGSNVINQFIDKKIFDEFYIFINPGLILDGIPLFKEEMKLNYKISMEGDGLLLNIKDINNF</sequence>
<dbReference type="Gene3D" id="3.40.430.10">
    <property type="entry name" value="Dihydrofolate Reductase, subunit A"/>
    <property type="match status" value="1"/>
</dbReference>
<dbReference type="OrthoDB" id="10178at2157"/>
<evidence type="ECO:0000256" key="1">
    <source>
        <dbReference type="ARBA" id="ARBA00005104"/>
    </source>
</evidence>
<protein>
    <recommendedName>
        <fullName evidence="4">Bacterial bifunctional deaminase-reductase C-terminal domain-containing protein</fullName>
    </recommendedName>
</protein>